<keyword evidence="8" id="KW-0862">Zinc</keyword>
<keyword evidence="4 12" id="KW-0548">Nucleotidyltransferase</keyword>
<dbReference type="GO" id="GO:0003697">
    <property type="term" value="F:single-stranded DNA binding"/>
    <property type="evidence" value="ECO:0007669"/>
    <property type="project" value="TreeGrafter"/>
</dbReference>
<dbReference type="Gene3D" id="1.10.287.690">
    <property type="entry name" value="Helix hairpin bin"/>
    <property type="match status" value="1"/>
</dbReference>
<dbReference type="InterPro" id="IPR036397">
    <property type="entry name" value="RNaseH_sf"/>
</dbReference>
<evidence type="ECO:0000259" key="17">
    <source>
        <dbReference type="Pfam" id="PF12254"/>
    </source>
</evidence>
<evidence type="ECO:0000256" key="7">
    <source>
        <dbReference type="ARBA" id="ARBA00022771"/>
    </source>
</evidence>
<comment type="catalytic activity">
    <reaction evidence="12">
        <text>DNA(n) + a 2'-deoxyribonucleoside 5'-triphosphate = DNA(n+1) + diphosphate</text>
        <dbReference type="Rhea" id="RHEA:22508"/>
        <dbReference type="Rhea" id="RHEA-COMP:17339"/>
        <dbReference type="Rhea" id="RHEA-COMP:17340"/>
        <dbReference type="ChEBI" id="CHEBI:33019"/>
        <dbReference type="ChEBI" id="CHEBI:61560"/>
        <dbReference type="ChEBI" id="CHEBI:173112"/>
        <dbReference type="EC" id="2.7.7.7"/>
    </reaction>
</comment>
<dbReference type="GO" id="GO:0000166">
    <property type="term" value="F:nucleotide binding"/>
    <property type="evidence" value="ECO:0007669"/>
    <property type="project" value="InterPro"/>
</dbReference>
<evidence type="ECO:0000259" key="14">
    <source>
        <dbReference type="Pfam" id="PF00136"/>
    </source>
</evidence>
<dbReference type="InterPro" id="IPR024647">
    <property type="entry name" value="DNA_pol_a_cat_su_N"/>
</dbReference>
<dbReference type="NCBIfam" id="TIGR00592">
    <property type="entry name" value="pol2"/>
    <property type="match status" value="1"/>
</dbReference>
<dbReference type="SUPFAM" id="SSF56672">
    <property type="entry name" value="DNA/RNA polymerases"/>
    <property type="match status" value="1"/>
</dbReference>
<sequence length="1512" mass="170637">MAEATRRSSRRAGTRLPSELDETYASIRKLKAAGKSRLADYEVKEEAPLYDEVDEEQYKQIAEQKRKEAKEFLVAYDDSDGAIEQDYDEGLESEFEYEEQESFLPQVGGEKAVRKRRKVGERKVGKRQARNGLQEPKQRLASAYFKVGDQDAADTSDIRLKEEQVVDESEFLLESLLDPQSSRPNEESATYANRKRVHPVPKFSELQRTGVSTAKLREALGPELASQTKSTPVPGGVDNYLAPPPSLGYAPESHAQVCAEQPRIEGERRSAAGVEDSSNPQPKATVEGGVVGMSSSRYADRNTSAVAFHDDIADFTESDRVVKQESIEVTSLPALAPVKAETDMPVKVEGIEKSAAKARRSSGSPLEPKKRRGVVDPSHENPQNVYLDKDGAMLFYWVDLHEVRAQGVDRLYLTGRVPVGSLEDDQHASITLEVGGLYRELYFLPREEMLDVNGTPTGRKPDLWEDVHSEVEEVLFREAHVREILAKEVQRSFPFDDDKALARPKSYLMVRYPMEKYSLSPSIVGKSFSRVFGTRSSATERLLLDRGFKGPCWLRIENPTPMENKTSWTRFAYIVDSPDRFSALEKQREAPRLSALSLNLVTHVSPKTNEEEIVMASGLYTPELPVTAAPSVEHLRKSSSFTVICPGTRQNMPKVSFDVESVPSEAVLLNFLLAKLQRLEPDILVGHDLLGGIVEKLLTRMRVRGTPKWSRLGRLVQSRKLTEVFGTNKSMYARASSVSSAISGRLPCDTYIQAKELLPKAKDYSLAALAEAELKEIVPSFKAKAISSMLSTVDGVTELVSASERRTEAALKLAVHLSIIPLTKQLTNLSGNVWSRTLRGMRAERIEYLLSHEFSKESMSGFADVKFILPEKLRKSDKPTPAAGTTTTSRRKAQYAGGLVLEPKRGLYDHYILQLDFNSLYPSIIQEYNICFTTVQQSPEEQAKIKLPEASAKEGILPRVLRRLVEQRRSVKSQMKSTKNPLLQKQLETRQLALKLTANSVYGCLGFENSRYFAQPMAEMVTAQGRDTLMKTVELARDKQMDVIYGDTDSLFINTGLTELPMVIAQGADLKKEVNRRYRTLEIEVDGVYAKMLLLRKKRYAAMRIQNLRMPDHLVREVKGIDLVRHDWCDLSHEASEYSLQQILGSGLRPDDAVANILDFLTQLAEKVRSNRLSLKKYIITKSLTKMPEEYPDGNSTPHVKVALRAKQFGKAFRTGDYVQYVVCQNGDQDKSDSLANRAFHPDEVIASHGELMVDVEWYLTNQVLPPVDRLCDPIEGVHAVHLAEALKLDTRNYRYTNAADLSFNNNHEDAEFGNGQGSNPEDRFYNCDDWIVTCPTCSLETPFQGIKLEGKRVLDWGITCPCGEEYPEISLRRQLQCQLRIWVGRYYLTPKEERMDDGSVQLFTYPGLHSDGTVVRKLSSRWLYMQFRYMLWLFDSQKGLDDPSQVRERLQPATAVVNRKQEDASVRALYLGLSRQVENVFRRNAYRYIDLAEMLASFNIRLSSPEEVPTR</sequence>
<dbReference type="InterPro" id="IPR023211">
    <property type="entry name" value="DNA_pol_palm_dom_sf"/>
</dbReference>
<dbReference type="Gene3D" id="3.30.70.2820">
    <property type="match status" value="1"/>
</dbReference>
<dbReference type="Gene3D" id="2.40.50.730">
    <property type="match status" value="1"/>
</dbReference>
<keyword evidence="7" id="KW-0863">Zinc-finger</keyword>
<evidence type="ECO:0000256" key="10">
    <source>
        <dbReference type="ARBA" id="ARBA00023125"/>
    </source>
</evidence>
<feature type="region of interest" description="Disordered" evidence="13">
    <location>
        <begin position="176"/>
        <end position="289"/>
    </location>
</feature>
<evidence type="ECO:0000256" key="13">
    <source>
        <dbReference type="SAM" id="MobiDB-lite"/>
    </source>
</evidence>
<dbReference type="InterPro" id="IPR043502">
    <property type="entry name" value="DNA/RNA_pol_sf"/>
</dbReference>
<feature type="domain" description="Zinc finger DNA-directed DNA polymerase family B alpha" evidence="16">
    <location>
        <begin position="1322"/>
        <end position="1495"/>
    </location>
</feature>
<dbReference type="Pfam" id="PF00136">
    <property type="entry name" value="DNA_pol_B"/>
    <property type="match status" value="1"/>
</dbReference>
<evidence type="ECO:0000256" key="2">
    <source>
        <dbReference type="ARBA" id="ARBA00005755"/>
    </source>
</evidence>
<feature type="domain" description="DNA polymerase alpha catalytic subunit N-terminal" evidence="17">
    <location>
        <begin position="26"/>
        <end position="80"/>
    </location>
</feature>
<evidence type="ECO:0000259" key="16">
    <source>
        <dbReference type="Pfam" id="PF08996"/>
    </source>
</evidence>
<evidence type="ECO:0000256" key="8">
    <source>
        <dbReference type="ARBA" id="ARBA00022833"/>
    </source>
</evidence>
<dbReference type="InterPro" id="IPR038256">
    <property type="entry name" value="Pol_alpha_znc_sf"/>
</dbReference>
<dbReference type="GO" id="GO:0003688">
    <property type="term" value="F:DNA replication origin binding"/>
    <property type="evidence" value="ECO:0007669"/>
    <property type="project" value="TreeGrafter"/>
</dbReference>
<dbReference type="InterPro" id="IPR042087">
    <property type="entry name" value="DNA_pol_B_thumb"/>
</dbReference>
<dbReference type="InterPro" id="IPR045846">
    <property type="entry name" value="POLBc_alpha"/>
</dbReference>
<reference evidence="18" key="1">
    <citation type="submission" date="2021-01" db="EMBL/GenBank/DDBJ databases">
        <authorList>
            <person name="Corre E."/>
            <person name="Pelletier E."/>
            <person name="Niang G."/>
            <person name="Scheremetjew M."/>
            <person name="Finn R."/>
            <person name="Kale V."/>
            <person name="Holt S."/>
            <person name="Cochrane G."/>
            <person name="Meng A."/>
            <person name="Brown T."/>
            <person name="Cohen L."/>
        </authorList>
    </citation>
    <scope>NUCLEOTIDE SEQUENCE</scope>
    <source>
        <strain evidence="18">CCMP 769</strain>
    </source>
</reference>
<dbReference type="PANTHER" id="PTHR45861:SF1">
    <property type="entry name" value="DNA POLYMERASE ALPHA CATALYTIC SUBUNIT"/>
    <property type="match status" value="1"/>
</dbReference>
<dbReference type="InterPro" id="IPR015088">
    <property type="entry name" value="Znf_DNA-dir_DNA_pol_B_alpha"/>
</dbReference>
<comment type="subcellular location">
    <subcellularLocation>
        <location evidence="1">Nucleus</location>
    </subcellularLocation>
</comment>
<feature type="region of interest" description="Disordered" evidence="13">
    <location>
        <begin position="354"/>
        <end position="382"/>
    </location>
</feature>
<dbReference type="Gene3D" id="1.10.3200.20">
    <property type="entry name" value="DNA Polymerase alpha, zinc finger"/>
    <property type="match status" value="1"/>
</dbReference>
<evidence type="ECO:0000256" key="3">
    <source>
        <dbReference type="ARBA" id="ARBA00022679"/>
    </source>
</evidence>
<keyword evidence="6" id="KW-0479">Metal-binding</keyword>
<dbReference type="GO" id="GO:0005658">
    <property type="term" value="C:alpha DNA polymerase:primase complex"/>
    <property type="evidence" value="ECO:0007669"/>
    <property type="project" value="TreeGrafter"/>
</dbReference>
<evidence type="ECO:0000256" key="4">
    <source>
        <dbReference type="ARBA" id="ARBA00022695"/>
    </source>
</evidence>
<evidence type="ECO:0000256" key="1">
    <source>
        <dbReference type="ARBA" id="ARBA00004123"/>
    </source>
</evidence>
<dbReference type="Pfam" id="PF03104">
    <property type="entry name" value="DNA_pol_B_exo1"/>
    <property type="match status" value="1"/>
</dbReference>
<evidence type="ECO:0000256" key="6">
    <source>
        <dbReference type="ARBA" id="ARBA00022723"/>
    </source>
</evidence>
<dbReference type="InterPro" id="IPR006172">
    <property type="entry name" value="DNA-dir_DNA_pol_B"/>
</dbReference>
<dbReference type="SMART" id="SM00486">
    <property type="entry name" value="POLBc"/>
    <property type="match status" value="1"/>
</dbReference>
<dbReference type="InterPro" id="IPR006133">
    <property type="entry name" value="DNA-dir_DNA_pol_B_exonuc"/>
</dbReference>
<dbReference type="CDD" id="cd05532">
    <property type="entry name" value="POLBc_alpha"/>
    <property type="match status" value="1"/>
</dbReference>
<feature type="compositionally biased region" description="Basic residues" evidence="13">
    <location>
        <begin position="113"/>
        <end position="129"/>
    </location>
</feature>
<dbReference type="Gene3D" id="1.10.132.60">
    <property type="entry name" value="DNA polymerase family B, C-terminal domain"/>
    <property type="match status" value="1"/>
</dbReference>
<organism evidence="18">
    <name type="scientific">Rhodosorus marinus</name>
    <dbReference type="NCBI Taxonomy" id="101924"/>
    <lineage>
        <taxon>Eukaryota</taxon>
        <taxon>Rhodophyta</taxon>
        <taxon>Stylonematophyceae</taxon>
        <taxon>Stylonematales</taxon>
        <taxon>Stylonemataceae</taxon>
        <taxon>Rhodosorus</taxon>
    </lineage>
</organism>
<evidence type="ECO:0000256" key="5">
    <source>
        <dbReference type="ARBA" id="ARBA00022705"/>
    </source>
</evidence>
<dbReference type="EMBL" id="HBHW01034339">
    <property type="protein sequence ID" value="CAE0058434.1"/>
    <property type="molecule type" value="Transcribed_RNA"/>
</dbReference>
<dbReference type="SUPFAM" id="SSF53098">
    <property type="entry name" value="Ribonuclease H-like"/>
    <property type="match status" value="1"/>
</dbReference>
<dbReference type="GO" id="GO:0003887">
    <property type="term" value="F:DNA-directed DNA polymerase activity"/>
    <property type="evidence" value="ECO:0007669"/>
    <property type="project" value="UniProtKB-KW"/>
</dbReference>
<dbReference type="PANTHER" id="PTHR45861">
    <property type="entry name" value="DNA POLYMERASE ALPHA CATALYTIC SUBUNIT"/>
    <property type="match status" value="1"/>
</dbReference>
<accession>A0A7S3A173</accession>
<keyword evidence="3 12" id="KW-0808">Transferase</keyword>
<feature type="region of interest" description="Disordered" evidence="13">
    <location>
        <begin position="98"/>
        <end position="138"/>
    </location>
</feature>
<keyword evidence="11" id="KW-0539">Nucleus</keyword>
<dbReference type="Gene3D" id="6.10.10.100">
    <property type="match status" value="1"/>
</dbReference>
<dbReference type="Gene3D" id="3.90.1600.10">
    <property type="entry name" value="Palm domain of DNA polymerase"/>
    <property type="match status" value="1"/>
</dbReference>
<dbReference type="InterPro" id="IPR006134">
    <property type="entry name" value="DNA-dir_DNA_pol_B_multi_dom"/>
</dbReference>
<dbReference type="Pfam" id="PF08996">
    <property type="entry name" value="zf-DNA_Pol"/>
    <property type="match status" value="1"/>
</dbReference>
<protein>
    <recommendedName>
        <fullName evidence="12">DNA polymerase</fullName>
        <ecNumber evidence="12">2.7.7.7</ecNumber>
    </recommendedName>
</protein>
<dbReference type="GO" id="GO:0006272">
    <property type="term" value="P:leading strand elongation"/>
    <property type="evidence" value="ECO:0007669"/>
    <property type="project" value="TreeGrafter"/>
</dbReference>
<dbReference type="CDD" id="cd05776">
    <property type="entry name" value="DNA_polB_alpha_exo"/>
    <property type="match status" value="1"/>
</dbReference>
<dbReference type="GO" id="GO:1902975">
    <property type="term" value="P:mitotic DNA replication initiation"/>
    <property type="evidence" value="ECO:0007669"/>
    <property type="project" value="InterPro"/>
</dbReference>
<dbReference type="Gene3D" id="3.30.420.10">
    <property type="entry name" value="Ribonuclease H-like superfamily/Ribonuclease H"/>
    <property type="match status" value="1"/>
</dbReference>
<dbReference type="GO" id="GO:0008270">
    <property type="term" value="F:zinc ion binding"/>
    <property type="evidence" value="ECO:0007669"/>
    <property type="project" value="UniProtKB-KW"/>
</dbReference>
<feature type="domain" description="DNA-directed DNA polymerase family B exonuclease" evidence="15">
    <location>
        <begin position="530"/>
        <end position="768"/>
    </location>
</feature>
<dbReference type="PROSITE" id="PS00116">
    <property type="entry name" value="DNA_POLYMERASE_B"/>
    <property type="match status" value="1"/>
</dbReference>
<dbReference type="FunFam" id="1.10.132.60:FF:000004">
    <property type="entry name" value="DNA polymerase"/>
    <property type="match status" value="1"/>
</dbReference>
<keyword evidence="10 12" id="KW-0238">DNA-binding</keyword>
<evidence type="ECO:0000256" key="11">
    <source>
        <dbReference type="ARBA" id="ARBA00023242"/>
    </source>
</evidence>
<evidence type="ECO:0000259" key="15">
    <source>
        <dbReference type="Pfam" id="PF03104"/>
    </source>
</evidence>
<name>A0A7S3A173_9RHOD</name>
<proteinExistence type="inferred from homology"/>
<comment type="similarity">
    <text evidence="2 12">Belongs to the DNA polymerase type-B family.</text>
</comment>
<dbReference type="InterPro" id="IPR017964">
    <property type="entry name" value="DNA-dir_DNA_pol_B_CS"/>
</dbReference>
<dbReference type="GO" id="GO:0003682">
    <property type="term" value="F:chromatin binding"/>
    <property type="evidence" value="ECO:0007669"/>
    <property type="project" value="TreeGrafter"/>
</dbReference>
<evidence type="ECO:0000313" key="18">
    <source>
        <dbReference type="EMBL" id="CAE0058434.1"/>
    </source>
</evidence>
<dbReference type="InterPro" id="IPR012337">
    <property type="entry name" value="RNaseH-like_sf"/>
</dbReference>
<keyword evidence="5 12" id="KW-0235">DNA replication</keyword>
<gene>
    <name evidence="18" type="ORF">RMAR00112_LOCUS26490</name>
</gene>
<dbReference type="Pfam" id="PF12254">
    <property type="entry name" value="DNA_pol_alpha_N"/>
    <property type="match status" value="1"/>
</dbReference>
<feature type="domain" description="DNA-directed DNA polymerase family B multifunctional" evidence="14">
    <location>
        <begin position="833"/>
        <end position="1275"/>
    </location>
</feature>
<dbReference type="GO" id="GO:0006273">
    <property type="term" value="P:lagging strand elongation"/>
    <property type="evidence" value="ECO:0007669"/>
    <property type="project" value="TreeGrafter"/>
</dbReference>
<feature type="compositionally biased region" description="Polar residues" evidence="13">
    <location>
        <begin position="178"/>
        <end position="191"/>
    </location>
</feature>
<dbReference type="PRINTS" id="PR00106">
    <property type="entry name" value="DNAPOLB"/>
</dbReference>
<evidence type="ECO:0000256" key="12">
    <source>
        <dbReference type="RuleBase" id="RU000442"/>
    </source>
</evidence>
<dbReference type="EC" id="2.7.7.7" evidence="12"/>
<evidence type="ECO:0000256" key="9">
    <source>
        <dbReference type="ARBA" id="ARBA00022932"/>
    </source>
</evidence>
<keyword evidence="9 12" id="KW-0239">DNA-directed DNA polymerase</keyword>